<evidence type="ECO:0000256" key="3">
    <source>
        <dbReference type="SAM" id="MobiDB-lite"/>
    </source>
</evidence>
<dbReference type="PANTHER" id="PTHR48107">
    <property type="entry name" value="NADPH-DEPENDENT ALDEHYDE REDUCTASE-LIKE PROTEIN, CHLOROPLASTIC-RELATED"/>
    <property type="match status" value="1"/>
</dbReference>
<dbReference type="SUPFAM" id="SSF51735">
    <property type="entry name" value="NAD(P)-binding Rossmann-fold domains"/>
    <property type="match status" value="1"/>
</dbReference>
<dbReference type="InterPro" id="IPR002347">
    <property type="entry name" value="SDR_fam"/>
</dbReference>
<dbReference type="PRINTS" id="PR00081">
    <property type="entry name" value="GDHRDH"/>
</dbReference>
<evidence type="ECO:0000256" key="1">
    <source>
        <dbReference type="ARBA" id="ARBA00006484"/>
    </source>
</evidence>
<evidence type="ECO:0000313" key="5">
    <source>
        <dbReference type="Proteomes" id="UP000569951"/>
    </source>
</evidence>
<comment type="similarity">
    <text evidence="1">Belongs to the short-chain dehydrogenases/reductases (SDR) family.</text>
</comment>
<proteinExistence type="inferred from homology"/>
<dbReference type="Proteomes" id="UP000569951">
    <property type="component" value="Unassembled WGS sequence"/>
</dbReference>
<dbReference type="FunFam" id="3.40.50.720:FF:000084">
    <property type="entry name" value="Short-chain dehydrogenase reductase"/>
    <property type="match status" value="1"/>
</dbReference>
<evidence type="ECO:0000256" key="2">
    <source>
        <dbReference type="ARBA" id="ARBA00023002"/>
    </source>
</evidence>
<dbReference type="InterPro" id="IPR036291">
    <property type="entry name" value="NAD(P)-bd_dom_sf"/>
</dbReference>
<dbReference type="EMBL" id="JACHHG010000003">
    <property type="protein sequence ID" value="MBB6097759.1"/>
    <property type="molecule type" value="Genomic_DNA"/>
</dbReference>
<feature type="compositionally biased region" description="Basic and acidic residues" evidence="3">
    <location>
        <begin position="1"/>
        <end position="21"/>
    </location>
</feature>
<keyword evidence="2" id="KW-0560">Oxidoreductase</keyword>
<dbReference type="Pfam" id="PF13561">
    <property type="entry name" value="adh_short_C2"/>
    <property type="match status" value="1"/>
</dbReference>
<evidence type="ECO:0000313" key="4">
    <source>
        <dbReference type="EMBL" id="MBB6097759.1"/>
    </source>
</evidence>
<dbReference type="Gene3D" id="3.40.50.720">
    <property type="entry name" value="NAD(P)-binding Rossmann-like Domain"/>
    <property type="match status" value="1"/>
</dbReference>
<dbReference type="PANTHER" id="PTHR48107:SF16">
    <property type="entry name" value="NADPH-DEPENDENT ALDEHYDE REDUCTASE 1, CHLOROPLASTIC"/>
    <property type="match status" value="1"/>
</dbReference>
<name>A0A841HZY5_9DEIO</name>
<reference evidence="4 5" key="1">
    <citation type="submission" date="2020-08" db="EMBL/GenBank/DDBJ databases">
        <title>Genomic Encyclopedia of Type Strains, Phase IV (KMG-IV): sequencing the most valuable type-strain genomes for metagenomic binning, comparative biology and taxonomic classification.</title>
        <authorList>
            <person name="Goeker M."/>
        </authorList>
    </citation>
    <scope>NUCLEOTIDE SEQUENCE [LARGE SCALE GENOMIC DNA]</scope>
    <source>
        <strain evidence="4 5">DSM 21458</strain>
    </source>
</reference>
<dbReference type="PRINTS" id="PR00080">
    <property type="entry name" value="SDRFAMILY"/>
</dbReference>
<dbReference type="InterPro" id="IPR020904">
    <property type="entry name" value="Sc_DH/Rdtase_CS"/>
</dbReference>
<sequence>MSTPDRPEQLPPQHQEHHPGVEQEMTPRPQSRGEGYRAAGKLEGKVALITGGDSGIGRAVAVLYAKEGADVAIVYLEENQDAQETRQLIEAEGRRCLLLPGDVGDENFCHQAVERTVQELGKLDILVNNAAVQYLTESITELSSAQLERTFRTNVFGMFYMTRAAVPHLKEGSSIINTTSVTAYKGSPMLLDYSSTKGAIVAFTRSLSQALIEQGIRVNAVAPGPIWTPFIPSSFPADQVAEFGKDVPMGRPGQPDEVATAYVFLASQDGAYYAGQVLHPNGGTVVNG</sequence>
<comment type="caution">
    <text evidence="4">The sequence shown here is derived from an EMBL/GenBank/DDBJ whole genome shotgun (WGS) entry which is preliminary data.</text>
</comment>
<organism evidence="4 5">
    <name type="scientific">Deinobacterium chartae</name>
    <dbReference type="NCBI Taxonomy" id="521158"/>
    <lineage>
        <taxon>Bacteria</taxon>
        <taxon>Thermotogati</taxon>
        <taxon>Deinococcota</taxon>
        <taxon>Deinococci</taxon>
        <taxon>Deinococcales</taxon>
        <taxon>Deinococcaceae</taxon>
        <taxon>Deinobacterium</taxon>
    </lineage>
</organism>
<dbReference type="RefSeq" id="WP_183985495.1">
    <property type="nucleotide sequence ID" value="NZ_JACHHG010000003.1"/>
</dbReference>
<protein>
    <submittedName>
        <fullName evidence="4">NAD(P)-dependent dehydrogenase (Short-subunit alcohol dehydrogenase family)</fullName>
    </submittedName>
</protein>
<dbReference type="GO" id="GO:0016614">
    <property type="term" value="F:oxidoreductase activity, acting on CH-OH group of donors"/>
    <property type="evidence" value="ECO:0007669"/>
    <property type="project" value="UniProtKB-ARBA"/>
</dbReference>
<accession>A0A841HZY5</accession>
<dbReference type="AlphaFoldDB" id="A0A841HZY5"/>
<gene>
    <name evidence="4" type="ORF">HNR42_001176</name>
</gene>
<dbReference type="PROSITE" id="PS00061">
    <property type="entry name" value="ADH_SHORT"/>
    <property type="match status" value="1"/>
</dbReference>
<dbReference type="NCBIfam" id="NF005214">
    <property type="entry name" value="PRK06701.1"/>
    <property type="match status" value="1"/>
</dbReference>
<feature type="region of interest" description="Disordered" evidence="3">
    <location>
        <begin position="1"/>
        <end position="35"/>
    </location>
</feature>
<keyword evidence="5" id="KW-1185">Reference proteome</keyword>
<dbReference type="CDD" id="cd05355">
    <property type="entry name" value="SDR_c1"/>
    <property type="match status" value="1"/>
</dbReference>